<reference evidence="1 2" key="1">
    <citation type="submission" date="2023-03" db="EMBL/GenBank/DDBJ databases">
        <title>Bacillus Genome Sequencing.</title>
        <authorList>
            <person name="Dunlap C."/>
        </authorList>
    </citation>
    <scope>NUCLEOTIDE SEQUENCE [LARGE SCALE GENOMIC DNA]</scope>
    <source>
        <strain evidence="1 2">NRS-1717</strain>
    </source>
</reference>
<dbReference type="Pfam" id="PF08713">
    <property type="entry name" value="DNA_alkylation"/>
    <property type="match status" value="1"/>
</dbReference>
<evidence type="ECO:0000313" key="1">
    <source>
        <dbReference type="EMBL" id="MED4402321.1"/>
    </source>
</evidence>
<keyword evidence="2" id="KW-1185">Reference proteome</keyword>
<gene>
    <name evidence="1" type="ORF">P9271_13450</name>
</gene>
<dbReference type="SUPFAM" id="SSF48371">
    <property type="entry name" value="ARM repeat"/>
    <property type="match status" value="1"/>
</dbReference>
<comment type="caution">
    <text evidence="1">The sequence shown here is derived from an EMBL/GenBank/DDBJ whole genome shotgun (WGS) entry which is preliminary data.</text>
</comment>
<proteinExistence type="predicted"/>
<dbReference type="EMBL" id="JARTFS010000011">
    <property type="protein sequence ID" value="MED4402321.1"/>
    <property type="molecule type" value="Genomic_DNA"/>
</dbReference>
<organism evidence="1 2">
    <name type="scientific">Metabacillus fastidiosus</name>
    <dbReference type="NCBI Taxonomy" id="1458"/>
    <lineage>
        <taxon>Bacteria</taxon>
        <taxon>Bacillati</taxon>
        <taxon>Bacillota</taxon>
        <taxon>Bacilli</taxon>
        <taxon>Bacillales</taxon>
        <taxon>Bacillaceae</taxon>
        <taxon>Metabacillus</taxon>
    </lineage>
</organism>
<dbReference type="Proteomes" id="UP001342826">
    <property type="component" value="Unassembled WGS sequence"/>
</dbReference>
<sequence>MSNYIPLKNYFDARLAQLLSNKISPIYSGFPHESFIKGVDELVEGLELKDRVAVITKELHKALNLPYVDALNVLKQITGPENKTEKGMFTNGYFLMPIAHYVEVYGLNDFDESMDALYEITKCHTSEYAIRPFLIRYERQVLERLRVWAVDENAHVRRLVSEGTRPRLPWAKRMDVLCGDPLTNLTLLEQLITDNSQYVKKSVGNHLNDLSKMYKEETMRWIENMHKLHGNKIIWIVKHGLRSLVKAKDRNALEFIRQIGG</sequence>
<accession>A0ABU6NYX8</accession>
<dbReference type="Gene3D" id="1.25.40.290">
    <property type="entry name" value="ARM repeat domains"/>
    <property type="match status" value="1"/>
</dbReference>
<name>A0ABU6NYX8_9BACI</name>
<dbReference type="InterPro" id="IPR014825">
    <property type="entry name" value="DNA_alkylation"/>
</dbReference>
<protein>
    <submittedName>
        <fullName evidence="1">DNA alkylation repair protein</fullName>
    </submittedName>
</protein>
<dbReference type="RefSeq" id="WP_066227247.1">
    <property type="nucleotide sequence ID" value="NZ_JARTFQ010000005.1"/>
</dbReference>
<evidence type="ECO:0000313" key="2">
    <source>
        <dbReference type="Proteomes" id="UP001342826"/>
    </source>
</evidence>
<dbReference type="GeneID" id="301140422"/>
<dbReference type="InterPro" id="IPR016024">
    <property type="entry name" value="ARM-type_fold"/>
</dbReference>